<proteinExistence type="predicted"/>
<sequence>MRSTQQTNKCKTRRGAGSI</sequence>
<accession>A0A0E9TAB4</accession>
<reference evidence="1" key="1">
    <citation type="submission" date="2014-11" db="EMBL/GenBank/DDBJ databases">
        <authorList>
            <person name="Amaro Gonzalez C."/>
        </authorList>
    </citation>
    <scope>NUCLEOTIDE SEQUENCE</scope>
</reference>
<dbReference type="AlphaFoldDB" id="A0A0E9TAB4"/>
<protein>
    <submittedName>
        <fullName evidence="1">Uncharacterized protein</fullName>
    </submittedName>
</protein>
<dbReference type="EMBL" id="GBXM01058016">
    <property type="protein sequence ID" value="JAH50561.1"/>
    <property type="molecule type" value="Transcribed_RNA"/>
</dbReference>
<organism evidence="1">
    <name type="scientific">Anguilla anguilla</name>
    <name type="common">European freshwater eel</name>
    <name type="synonym">Muraena anguilla</name>
    <dbReference type="NCBI Taxonomy" id="7936"/>
    <lineage>
        <taxon>Eukaryota</taxon>
        <taxon>Metazoa</taxon>
        <taxon>Chordata</taxon>
        <taxon>Craniata</taxon>
        <taxon>Vertebrata</taxon>
        <taxon>Euteleostomi</taxon>
        <taxon>Actinopterygii</taxon>
        <taxon>Neopterygii</taxon>
        <taxon>Teleostei</taxon>
        <taxon>Anguilliformes</taxon>
        <taxon>Anguillidae</taxon>
        <taxon>Anguilla</taxon>
    </lineage>
</organism>
<evidence type="ECO:0000313" key="1">
    <source>
        <dbReference type="EMBL" id="JAH50561.1"/>
    </source>
</evidence>
<reference evidence="1" key="2">
    <citation type="journal article" date="2015" name="Fish Shellfish Immunol.">
        <title>Early steps in the European eel (Anguilla anguilla)-Vibrio vulnificus interaction in the gills: Role of the RtxA13 toxin.</title>
        <authorList>
            <person name="Callol A."/>
            <person name="Pajuelo D."/>
            <person name="Ebbesson L."/>
            <person name="Teles M."/>
            <person name="MacKenzie S."/>
            <person name="Amaro C."/>
        </authorList>
    </citation>
    <scope>NUCLEOTIDE SEQUENCE</scope>
</reference>
<name>A0A0E9TAB4_ANGAN</name>